<evidence type="ECO:0008006" key="5">
    <source>
        <dbReference type="Google" id="ProtNLM"/>
    </source>
</evidence>
<dbReference type="Proteomes" id="UP000827092">
    <property type="component" value="Unassembled WGS sequence"/>
</dbReference>
<protein>
    <recommendedName>
        <fullName evidence="5">Vesicular, overexpressed in cancer, prosurvival protein 1</fullName>
    </recommendedName>
</protein>
<keyword evidence="1" id="KW-0472">Membrane</keyword>
<dbReference type="EMBL" id="JAFNEN010000137">
    <property type="protein sequence ID" value="KAG8192633.1"/>
    <property type="molecule type" value="Genomic_DNA"/>
</dbReference>
<gene>
    <name evidence="3" type="ORF">JTE90_017195</name>
</gene>
<accession>A0AAV6VA72</accession>
<evidence type="ECO:0000256" key="2">
    <source>
        <dbReference type="SAM" id="SignalP"/>
    </source>
</evidence>
<evidence type="ECO:0000313" key="4">
    <source>
        <dbReference type="Proteomes" id="UP000827092"/>
    </source>
</evidence>
<organism evidence="3 4">
    <name type="scientific">Oedothorax gibbosus</name>
    <dbReference type="NCBI Taxonomy" id="931172"/>
    <lineage>
        <taxon>Eukaryota</taxon>
        <taxon>Metazoa</taxon>
        <taxon>Ecdysozoa</taxon>
        <taxon>Arthropoda</taxon>
        <taxon>Chelicerata</taxon>
        <taxon>Arachnida</taxon>
        <taxon>Araneae</taxon>
        <taxon>Araneomorphae</taxon>
        <taxon>Entelegynae</taxon>
        <taxon>Araneoidea</taxon>
        <taxon>Linyphiidae</taxon>
        <taxon>Erigoninae</taxon>
        <taxon>Oedothorax</taxon>
    </lineage>
</organism>
<keyword evidence="2" id="KW-0732">Signal</keyword>
<feature type="signal peptide" evidence="2">
    <location>
        <begin position="1"/>
        <end position="26"/>
    </location>
</feature>
<evidence type="ECO:0000256" key="1">
    <source>
        <dbReference type="SAM" id="Phobius"/>
    </source>
</evidence>
<comment type="caution">
    <text evidence="3">The sequence shown here is derived from an EMBL/GenBank/DDBJ whole genome shotgun (WGS) entry which is preliminary data.</text>
</comment>
<dbReference type="AlphaFoldDB" id="A0AAV6VA72"/>
<evidence type="ECO:0000313" key="3">
    <source>
        <dbReference type="EMBL" id="KAG8192633.1"/>
    </source>
</evidence>
<keyword evidence="4" id="KW-1185">Reference proteome</keyword>
<keyword evidence="1" id="KW-0812">Transmembrane</keyword>
<name>A0AAV6VA72_9ARAC</name>
<proteinExistence type="predicted"/>
<feature type="transmembrane region" description="Helical" evidence="1">
    <location>
        <begin position="54"/>
        <end position="74"/>
    </location>
</feature>
<sequence length="129" mass="14524">MGKHSDVSKFVFFTINVLILLTQVSAYYCNHDLCREDQYCCGDNLCCDYVYSPWYFWAGVVFMVVMLSACGGLFRYCYDGKAYVVLHHTPTSKGELGSVVVGEAPPAYTVAQYSDTPPSFYHQDKHTGL</sequence>
<reference evidence="3 4" key="1">
    <citation type="journal article" date="2022" name="Nat. Ecol. Evol.">
        <title>A masculinizing supergene underlies an exaggerated male reproductive morph in a spider.</title>
        <authorList>
            <person name="Hendrickx F."/>
            <person name="De Corte Z."/>
            <person name="Sonet G."/>
            <person name="Van Belleghem S.M."/>
            <person name="Kostlbacher S."/>
            <person name="Vangestel C."/>
        </authorList>
    </citation>
    <scope>NUCLEOTIDE SEQUENCE [LARGE SCALE GENOMIC DNA]</scope>
    <source>
        <strain evidence="3">W744_W776</strain>
    </source>
</reference>
<keyword evidence="1" id="KW-1133">Transmembrane helix</keyword>
<feature type="chain" id="PRO_5043720044" description="Vesicular, overexpressed in cancer, prosurvival protein 1" evidence="2">
    <location>
        <begin position="27"/>
        <end position="129"/>
    </location>
</feature>